<sequence>MAQAIAYLDDIKPYKTTWRVQVRVLHTWKTFTTKFGETFDMVLSDVKGKKIHASVKREHLNRFEKLMVPGEWKAIENFGLTYATGQFKATDHRYKMGFMAQTRVVRMDPLSDSYYLSLTPFNDVLTGGLNQNYLIDIVGQIVNVGEMERFSDWLLAVGDGRVSEPNDGEVLIDIPEDLLIKDVNDPIEAIIKAVYGELDLLQPNNDPKFFQERAILCPRNSDVNTINDIMLEKLNGEAITYLSADDINPQDGASLNNPVFTPDFLNSIKL</sequence>
<dbReference type="Pfam" id="PF02721">
    <property type="entry name" value="DUF223"/>
    <property type="match status" value="1"/>
</dbReference>
<evidence type="ECO:0000313" key="3">
    <source>
        <dbReference type="Proteomes" id="UP000694251"/>
    </source>
</evidence>
<proteinExistence type="predicted"/>
<dbReference type="CDD" id="cd04480">
    <property type="entry name" value="RPA1_DBD_A_like"/>
    <property type="match status" value="1"/>
</dbReference>
<accession>A0A8T1XHU2</accession>
<dbReference type="OrthoDB" id="1104860at2759"/>
<dbReference type="AlphaFoldDB" id="A0A8T1XHU2"/>
<feature type="domain" description="Replication protein A 70 kDa DNA-binding subunit B/D first OB fold" evidence="1">
    <location>
        <begin position="7"/>
        <end position="105"/>
    </location>
</feature>
<evidence type="ECO:0000313" key="2">
    <source>
        <dbReference type="EMBL" id="KAG7530516.1"/>
    </source>
</evidence>
<evidence type="ECO:0000259" key="1">
    <source>
        <dbReference type="Pfam" id="PF02721"/>
    </source>
</evidence>
<gene>
    <name evidence="2" type="ORF">ISN44_Un90g000010</name>
</gene>
<dbReference type="EMBL" id="JAEFBJ010000090">
    <property type="protein sequence ID" value="KAG7530516.1"/>
    <property type="molecule type" value="Genomic_DNA"/>
</dbReference>
<dbReference type="Proteomes" id="UP000694251">
    <property type="component" value="Unassembled WGS sequence"/>
</dbReference>
<protein>
    <submittedName>
        <fullName evidence="2">Nucleic acid-binding OB-fold</fullName>
    </submittedName>
</protein>
<reference evidence="2 3" key="1">
    <citation type="submission" date="2020-12" db="EMBL/GenBank/DDBJ databases">
        <title>Concerted genomic and epigenomic changes stabilize Arabidopsis allopolyploids.</title>
        <authorList>
            <person name="Chen Z."/>
        </authorList>
    </citation>
    <scope>NUCLEOTIDE SEQUENCE [LARGE SCALE GENOMIC DNA]</scope>
    <source>
        <strain evidence="2">As9502</strain>
        <tissue evidence="2">Leaf</tissue>
    </source>
</reference>
<dbReference type="PANTHER" id="PTHR10492">
    <property type="match status" value="1"/>
</dbReference>
<dbReference type="PANTHER" id="PTHR10492:SF101">
    <property type="entry name" value="ATP-DEPENDENT DNA HELICASE"/>
    <property type="match status" value="1"/>
</dbReference>
<keyword evidence="3" id="KW-1185">Reference proteome</keyword>
<comment type="caution">
    <text evidence="2">The sequence shown here is derived from an EMBL/GenBank/DDBJ whole genome shotgun (WGS) entry which is preliminary data.</text>
</comment>
<name>A0A8T1XHU2_ARASU</name>
<organism evidence="2 3">
    <name type="scientific">Arabidopsis suecica</name>
    <name type="common">Swedish thale-cress</name>
    <name type="synonym">Cardaminopsis suecica</name>
    <dbReference type="NCBI Taxonomy" id="45249"/>
    <lineage>
        <taxon>Eukaryota</taxon>
        <taxon>Viridiplantae</taxon>
        <taxon>Streptophyta</taxon>
        <taxon>Embryophyta</taxon>
        <taxon>Tracheophyta</taxon>
        <taxon>Spermatophyta</taxon>
        <taxon>Magnoliopsida</taxon>
        <taxon>eudicotyledons</taxon>
        <taxon>Gunneridae</taxon>
        <taxon>Pentapetalae</taxon>
        <taxon>rosids</taxon>
        <taxon>malvids</taxon>
        <taxon>Brassicales</taxon>
        <taxon>Brassicaceae</taxon>
        <taxon>Camelineae</taxon>
        <taxon>Arabidopsis</taxon>
    </lineage>
</organism>
<dbReference type="InterPro" id="IPR003871">
    <property type="entry name" value="RFA1B/D_OB_1st"/>
</dbReference>